<dbReference type="OrthoDB" id="166134at2759"/>
<keyword evidence="2 4" id="KW-0863">Zinc-finger</keyword>
<dbReference type="InterPro" id="IPR017455">
    <property type="entry name" value="Znf_FYVE-rel"/>
</dbReference>
<dbReference type="InParanoid" id="A0A067MJG0"/>
<dbReference type="AlphaFoldDB" id="A0A067MJG0"/>
<dbReference type="FunCoup" id="A0A067MJG0">
    <property type="interactions" value="66"/>
</dbReference>
<keyword evidence="3" id="KW-0862">Zinc</keyword>
<evidence type="ECO:0000313" key="8">
    <source>
        <dbReference type="Proteomes" id="UP000027195"/>
    </source>
</evidence>
<dbReference type="InterPro" id="IPR021565">
    <property type="entry name" value="Rbsn_Rab-bd"/>
</dbReference>
<dbReference type="SMART" id="SM00064">
    <property type="entry name" value="FYVE"/>
    <property type="match status" value="1"/>
</dbReference>
<evidence type="ECO:0000256" key="4">
    <source>
        <dbReference type="PROSITE-ProRule" id="PRU00091"/>
    </source>
</evidence>
<evidence type="ECO:0000256" key="2">
    <source>
        <dbReference type="ARBA" id="ARBA00022771"/>
    </source>
</evidence>
<dbReference type="PANTHER" id="PTHR13510:SF44">
    <property type="entry name" value="RABENOSYN-5"/>
    <property type="match status" value="1"/>
</dbReference>
<dbReference type="SUPFAM" id="SSF140125">
    <property type="entry name" value="Rabenosyn-5 Rab-binding domain-like"/>
    <property type="match status" value="1"/>
</dbReference>
<dbReference type="HOGENOM" id="CLU_028545_0_0_1"/>
<dbReference type="InterPro" id="IPR052727">
    <property type="entry name" value="Rab4/Rab5_effector"/>
</dbReference>
<keyword evidence="1" id="KW-0479">Metal-binding</keyword>
<dbReference type="EMBL" id="KL198056">
    <property type="protein sequence ID" value="KDQ11711.1"/>
    <property type="molecule type" value="Genomic_DNA"/>
</dbReference>
<dbReference type="Gene3D" id="4.10.860.20">
    <property type="entry name" value="Rabenosyn, Rab binding domain"/>
    <property type="match status" value="1"/>
</dbReference>
<dbReference type="Pfam" id="PF11464">
    <property type="entry name" value="Rbsn"/>
    <property type="match status" value="1"/>
</dbReference>
<protein>
    <recommendedName>
        <fullName evidence="6">FYVE-type domain-containing protein</fullName>
    </recommendedName>
</protein>
<dbReference type="GO" id="GO:0008270">
    <property type="term" value="F:zinc ion binding"/>
    <property type="evidence" value="ECO:0007669"/>
    <property type="project" value="UniProtKB-KW"/>
</dbReference>
<dbReference type="SUPFAM" id="SSF57903">
    <property type="entry name" value="FYVE/PHD zinc finger"/>
    <property type="match status" value="1"/>
</dbReference>
<dbReference type="CDD" id="cd15737">
    <property type="entry name" value="FYVE2_Vac1p_like"/>
    <property type="match status" value="1"/>
</dbReference>
<dbReference type="PROSITE" id="PS50178">
    <property type="entry name" value="ZF_FYVE"/>
    <property type="match status" value="1"/>
</dbReference>
<evidence type="ECO:0000256" key="5">
    <source>
        <dbReference type="SAM" id="MobiDB-lite"/>
    </source>
</evidence>
<feature type="compositionally biased region" description="Low complexity" evidence="5">
    <location>
        <begin position="1"/>
        <end position="12"/>
    </location>
</feature>
<dbReference type="STRING" id="930990.A0A067MJG0"/>
<sequence length="516" mass="57188">MESPLPSSLPSPASVNVNYKPYHRHTRTTSSARTDISPRTPTVPVVRTLTPTPPVSVPTPPPRPASSQALSVPHSAPVSAAPSPPPKDAPSRTTPAPYRPGFQPKGVYRPRTDEFNAARSNLSQGRLVEERRLERRLEKLIDLHFSPDNLYDKKLANSRRSSSTFSLSDIASKNPGEIWRGVLESKRANSSNFDMRSAEQAVAHWQEDSAVSSCPICEASFHPLTNRKHHCRTCGRVVCSLPPRPPTRTQTCSLLITADYRTRRIEEVPDGIVDYGVSRKGADPKADKEREAYLRSIRLCRECYHIVSRQQHSLEATSVQPLTRFHSSLIRLEDEIKSSLPLFQELVLNLKNSETSMQHDAASARKRLLAAFSDYDTLAKKIRALPCAPGGSQDRIQHAIFIRANAFLQQNMFPLQALPKSPKPPTKGSSSLSVSSGISTPTPTQTPPPGRPIYAIDPDSALAHSLQPLLEQEALLETFIREAREQRKFEDARTLKTNLEELRVEISKVLAGAKIG</sequence>
<evidence type="ECO:0000259" key="6">
    <source>
        <dbReference type="PROSITE" id="PS50178"/>
    </source>
</evidence>
<dbReference type="Gene3D" id="3.30.40.10">
    <property type="entry name" value="Zinc/RING finger domain, C3HC4 (zinc finger)"/>
    <property type="match status" value="1"/>
</dbReference>
<proteinExistence type="predicted"/>
<evidence type="ECO:0000313" key="7">
    <source>
        <dbReference type="EMBL" id="KDQ11711.1"/>
    </source>
</evidence>
<feature type="domain" description="FYVE-type" evidence="6">
    <location>
        <begin position="208"/>
        <end position="308"/>
    </location>
</feature>
<reference evidence="8" key="1">
    <citation type="journal article" date="2014" name="Proc. Natl. Acad. Sci. U.S.A.">
        <title>Extensive sampling of basidiomycete genomes demonstrates inadequacy of the white-rot/brown-rot paradigm for wood decay fungi.</title>
        <authorList>
            <person name="Riley R."/>
            <person name="Salamov A.A."/>
            <person name="Brown D.W."/>
            <person name="Nagy L.G."/>
            <person name="Floudas D."/>
            <person name="Held B.W."/>
            <person name="Levasseur A."/>
            <person name="Lombard V."/>
            <person name="Morin E."/>
            <person name="Otillar R."/>
            <person name="Lindquist E.A."/>
            <person name="Sun H."/>
            <person name="LaButti K.M."/>
            <person name="Schmutz J."/>
            <person name="Jabbour D."/>
            <person name="Luo H."/>
            <person name="Baker S.E."/>
            <person name="Pisabarro A.G."/>
            <person name="Walton J.D."/>
            <person name="Blanchette R.A."/>
            <person name="Henrissat B."/>
            <person name="Martin F."/>
            <person name="Cullen D."/>
            <person name="Hibbett D.S."/>
            <person name="Grigoriev I.V."/>
        </authorList>
    </citation>
    <scope>NUCLEOTIDE SEQUENCE [LARGE SCALE GENOMIC DNA]</scope>
    <source>
        <strain evidence="8">FD-172 SS1</strain>
    </source>
</reference>
<dbReference type="InterPro" id="IPR000306">
    <property type="entry name" value="Znf_FYVE"/>
</dbReference>
<accession>A0A067MJG0</accession>
<feature type="compositionally biased region" description="Pro residues" evidence="5">
    <location>
        <begin position="51"/>
        <end position="64"/>
    </location>
</feature>
<dbReference type="PANTHER" id="PTHR13510">
    <property type="entry name" value="FYVE-FINGER-CONTAINING RAB5 EFFECTOR PROTEIN RABENOSYN-5-RELATED"/>
    <property type="match status" value="1"/>
</dbReference>
<dbReference type="InterPro" id="IPR011011">
    <property type="entry name" value="Znf_FYVE_PHD"/>
</dbReference>
<evidence type="ECO:0000256" key="3">
    <source>
        <dbReference type="ARBA" id="ARBA00022833"/>
    </source>
</evidence>
<dbReference type="Pfam" id="PF01363">
    <property type="entry name" value="FYVE"/>
    <property type="match status" value="1"/>
</dbReference>
<gene>
    <name evidence="7" type="ORF">BOTBODRAFT_35144</name>
</gene>
<feature type="region of interest" description="Disordered" evidence="5">
    <location>
        <begin position="416"/>
        <end position="452"/>
    </location>
</feature>
<evidence type="ECO:0000256" key="1">
    <source>
        <dbReference type="ARBA" id="ARBA00022723"/>
    </source>
</evidence>
<feature type="region of interest" description="Disordered" evidence="5">
    <location>
        <begin position="1"/>
        <end position="109"/>
    </location>
</feature>
<keyword evidence="8" id="KW-1185">Reference proteome</keyword>
<feature type="compositionally biased region" description="Low complexity" evidence="5">
    <location>
        <begin position="69"/>
        <end position="81"/>
    </location>
</feature>
<dbReference type="InterPro" id="IPR013083">
    <property type="entry name" value="Znf_RING/FYVE/PHD"/>
</dbReference>
<organism evidence="7 8">
    <name type="scientific">Botryobasidium botryosum (strain FD-172 SS1)</name>
    <dbReference type="NCBI Taxonomy" id="930990"/>
    <lineage>
        <taxon>Eukaryota</taxon>
        <taxon>Fungi</taxon>
        <taxon>Dikarya</taxon>
        <taxon>Basidiomycota</taxon>
        <taxon>Agaricomycotina</taxon>
        <taxon>Agaricomycetes</taxon>
        <taxon>Cantharellales</taxon>
        <taxon>Botryobasidiaceae</taxon>
        <taxon>Botryobasidium</taxon>
    </lineage>
</organism>
<feature type="compositionally biased region" description="Low complexity" evidence="5">
    <location>
        <begin position="28"/>
        <end position="50"/>
    </location>
</feature>
<dbReference type="InterPro" id="IPR036531">
    <property type="entry name" value="Rbsn_Rab-bd_sf"/>
</dbReference>
<feature type="compositionally biased region" description="Low complexity" evidence="5">
    <location>
        <begin position="426"/>
        <end position="443"/>
    </location>
</feature>
<name>A0A067MJG0_BOTB1</name>
<dbReference type="Proteomes" id="UP000027195">
    <property type="component" value="Unassembled WGS sequence"/>
</dbReference>